<proteinExistence type="inferred from homology"/>
<dbReference type="Proteomes" id="UP000293550">
    <property type="component" value="Unassembled WGS sequence"/>
</dbReference>
<keyword evidence="3" id="KW-0645">Protease</keyword>
<evidence type="ECO:0000256" key="4">
    <source>
        <dbReference type="ARBA" id="ARBA00022723"/>
    </source>
</evidence>
<keyword evidence="7" id="KW-0482">Metalloprotease</keyword>
<evidence type="ECO:0000259" key="9">
    <source>
        <dbReference type="Pfam" id="PF00675"/>
    </source>
</evidence>
<protein>
    <submittedName>
        <fullName evidence="11">Insulinase family protein</fullName>
    </submittedName>
</protein>
<dbReference type="Pfam" id="PF05193">
    <property type="entry name" value="Peptidase_M16_C"/>
    <property type="match status" value="1"/>
</dbReference>
<dbReference type="AlphaFoldDB" id="A0A4Q7DHY8"/>
<keyword evidence="6" id="KW-0862">Zinc</keyword>
<accession>A0A4Q7DHY8</accession>
<dbReference type="InterPro" id="IPR007863">
    <property type="entry name" value="Peptidase_M16_C"/>
</dbReference>
<evidence type="ECO:0000256" key="8">
    <source>
        <dbReference type="RuleBase" id="RU004447"/>
    </source>
</evidence>
<reference evidence="11 12" key="1">
    <citation type="submission" date="2018-10" db="EMBL/GenBank/DDBJ databases">
        <title>An updated phylogeny of the Alphaproteobacteria reveals that the parasitic Rickettsiales and Holosporales have independent origins.</title>
        <authorList>
            <person name="Munoz-Gomez S.A."/>
            <person name="Hess S."/>
            <person name="Burger G."/>
            <person name="Lang B.F."/>
            <person name="Susko E."/>
            <person name="Slamovits C.H."/>
            <person name="Roger A.J."/>
        </authorList>
    </citation>
    <scope>NUCLEOTIDE SEQUENCE [LARGE SCALE GENOMIC DNA]</scope>
    <source>
        <strain evidence="11">HOLO01</strain>
    </source>
</reference>
<dbReference type="InterPro" id="IPR050626">
    <property type="entry name" value="Peptidase_M16"/>
</dbReference>
<dbReference type="PANTHER" id="PTHR43690:SF17">
    <property type="entry name" value="PROTEIN YHJJ"/>
    <property type="match status" value="1"/>
</dbReference>
<feature type="domain" description="Peptidase M16 N-terminal" evidence="9">
    <location>
        <begin position="39"/>
        <end position="158"/>
    </location>
</feature>
<sequence>MKNTFAQLSFIFFMMIGNAMGGIFNPQTKTLANGLQVIVVPNTMAPIVSVGVLYKVGTADDPLPLIGISHFLEHMMFKGTTSIPSSQFKKTILEYGGNTNAATSFDYTLYETSIAVEHLDLILRLEADRMENLAFSVQEVISEKEVVMEERRMRLENHPFGQAYETLLRALRWYHPYGVPPIGHPYHIQNYTYQATRNHYQQWYVPNNAVLIIAGKTTLEQALPMVEKYFGGLKSRPVPERQRIAEPPHQGITQHIEQKNPRNSLILLNWFYEAPNHRSKDAAQHYYPLIILGQLLGGNSTTDFYKTFVEDKKLALSLSATYESDSYDTRPFSISGTLAPNMDVATFKAALKEYLEKLLVKVSADEIKKAKRDILAQLAFMKDGNMNSLHVFGNLSVGLTIEEIEGWAESIQAVTDEQVLQAAQLVLGTPPVVTMDLYPFFHK</sequence>
<dbReference type="SUPFAM" id="SSF63411">
    <property type="entry name" value="LuxS/MPP-like metallohydrolase"/>
    <property type="match status" value="2"/>
</dbReference>
<dbReference type="GO" id="GO:0006508">
    <property type="term" value="P:proteolysis"/>
    <property type="evidence" value="ECO:0007669"/>
    <property type="project" value="UniProtKB-KW"/>
</dbReference>
<dbReference type="GO" id="GO:0004222">
    <property type="term" value="F:metalloendopeptidase activity"/>
    <property type="evidence" value="ECO:0007669"/>
    <property type="project" value="InterPro"/>
</dbReference>
<dbReference type="GO" id="GO:0046872">
    <property type="term" value="F:metal ion binding"/>
    <property type="evidence" value="ECO:0007669"/>
    <property type="project" value="UniProtKB-KW"/>
</dbReference>
<dbReference type="InterPro" id="IPR001431">
    <property type="entry name" value="Pept_M16_Zn_BS"/>
</dbReference>
<evidence type="ECO:0000256" key="2">
    <source>
        <dbReference type="ARBA" id="ARBA00007261"/>
    </source>
</evidence>
<evidence type="ECO:0000313" key="12">
    <source>
        <dbReference type="Proteomes" id="UP000293550"/>
    </source>
</evidence>
<dbReference type="RefSeq" id="WP_130154256.1">
    <property type="nucleotide sequence ID" value="NZ_SCFB01000007.1"/>
</dbReference>
<dbReference type="InterPro" id="IPR011249">
    <property type="entry name" value="Metalloenz_LuxS/M16"/>
</dbReference>
<dbReference type="Pfam" id="PF00675">
    <property type="entry name" value="Peptidase_M16"/>
    <property type="match status" value="1"/>
</dbReference>
<feature type="domain" description="Peptidase M16 C-terminal" evidence="10">
    <location>
        <begin position="192"/>
        <end position="372"/>
    </location>
</feature>
<comment type="similarity">
    <text evidence="2 8">Belongs to the peptidase M16 family.</text>
</comment>
<organism evidence="11 12">
    <name type="scientific">Candidatus Finniella inopinata</name>
    <dbReference type="NCBI Taxonomy" id="1696036"/>
    <lineage>
        <taxon>Bacteria</taxon>
        <taxon>Pseudomonadati</taxon>
        <taxon>Pseudomonadota</taxon>
        <taxon>Alphaproteobacteria</taxon>
        <taxon>Holosporales</taxon>
        <taxon>Candidatus Paracaedibacteraceae</taxon>
        <taxon>Candidatus Finniella</taxon>
    </lineage>
</organism>
<dbReference type="EMBL" id="SCFB01000007">
    <property type="protein sequence ID" value="RZI45675.1"/>
    <property type="molecule type" value="Genomic_DNA"/>
</dbReference>
<evidence type="ECO:0000256" key="5">
    <source>
        <dbReference type="ARBA" id="ARBA00022801"/>
    </source>
</evidence>
<dbReference type="Gene3D" id="3.30.830.10">
    <property type="entry name" value="Metalloenzyme, LuxS/M16 peptidase-like"/>
    <property type="match status" value="2"/>
</dbReference>
<evidence type="ECO:0000259" key="10">
    <source>
        <dbReference type="Pfam" id="PF05193"/>
    </source>
</evidence>
<comment type="caution">
    <text evidence="11">The sequence shown here is derived from an EMBL/GenBank/DDBJ whole genome shotgun (WGS) entry which is preliminary data.</text>
</comment>
<evidence type="ECO:0000256" key="6">
    <source>
        <dbReference type="ARBA" id="ARBA00022833"/>
    </source>
</evidence>
<keyword evidence="5" id="KW-0378">Hydrolase</keyword>
<comment type="cofactor">
    <cofactor evidence="1">
        <name>Zn(2+)</name>
        <dbReference type="ChEBI" id="CHEBI:29105"/>
    </cofactor>
</comment>
<evidence type="ECO:0000313" key="11">
    <source>
        <dbReference type="EMBL" id="RZI45675.1"/>
    </source>
</evidence>
<gene>
    <name evidence="11" type="ORF">EQU50_06125</name>
</gene>
<name>A0A4Q7DHY8_9PROT</name>
<evidence type="ECO:0000256" key="7">
    <source>
        <dbReference type="ARBA" id="ARBA00023049"/>
    </source>
</evidence>
<dbReference type="PANTHER" id="PTHR43690">
    <property type="entry name" value="NARDILYSIN"/>
    <property type="match status" value="1"/>
</dbReference>
<dbReference type="OrthoDB" id="9811314at2"/>
<dbReference type="PROSITE" id="PS00143">
    <property type="entry name" value="INSULINASE"/>
    <property type="match status" value="1"/>
</dbReference>
<keyword evidence="4" id="KW-0479">Metal-binding</keyword>
<keyword evidence="12" id="KW-1185">Reference proteome</keyword>
<dbReference type="InterPro" id="IPR011765">
    <property type="entry name" value="Pept_M16_N"/>
</dbReference>
<evidence type="ECO:0000256" key="3">
    <source>
        <dbReference type="ARBA" id="ARBA00022670"/>
    </source>
</evidence>
<evidence type="ECO:0000256" key="1">
    <source>
        <dbReference type="ARBA" id="ARBA00001947"/>
    </source>
</evidence>